<dbReference type="Gene3D" id="3.40.50.1220">
    <property type="entry name" value="TPP-binding domain"/>
    <property type="match status" value="1"/>
</dbReference>
<dbReference type="SUPFAM" id="SSF52467">
    <property type="entry name" value="DHS-like NAD/FAD-binding domain"/>
    <property type="match status" value="1"/>
</dbReference>
<comment type="caution">
    <text evidence="1">The sequence shown here is derived from an EMBL/GenBank/DDBJ whole genome shotgun (WGS) entry which is preliminary data.</text>
</comment>
<reference evidence="1 2" key="1">
    <citation type="submission" date="2018-12" db="EMBL/GenBank/DDBJ databases">
        <title>Unveiling genomic diversity among members of the Bifidobacterium pseudolongum species, a widely distributed gut commensal of the animal kingdom.</title>
        <authorList>
            <person name="Lugli G.A."/>
            <person name="Duranti S."/>
            <person name="Albert K."/>
            <person name="Mancabelli L."/>
            <person name="Napoli S."/>
            <person name="Viappiani A."/>
            <person name="Anzalone R."/>
            <person name="Longhi G."/>
            <person name="Milani C."/>
            <person name="Turroni F."/>
            <person name="Alessandri G."/>
            <person name="Sela D.A."/>
            <person name="Van Sinderen D."/>
            <person name="Ventura M."/>
        </authorList>
    </citation>
    <scope>NUCLEOTIDE SEQUENCE [LARGE SCALE GENOMIC DNA]</scope>
    <source>
        <strain evidence="1 2">2054B</strain>
    </source>
</reference>
<organism evidence="1 2">
    <name type="scientific">Bifidobacterium pseudolongum subsp. pseudolongum</name>
    <dbReference type="NCBI Taxonomy" id="31954"/>
    <lineage>
        <taxon>Bacteria</taxon>
        <taxon>Bacillati</taxon>
        <taxon>Actinomycetota</taxon>
        <taxon>Actinomycetes</taxon>
        <taxon>Bifidobacteriales</taxon>
        <taxon>Bifidobacteriaceae</taxon>
        <taxon>Bifidobacterium</taxon>
    </lineage>
</organism>
<dbReference type="Pfam" id="PF13289">
    <property type="entry name" value="SIR2_2"/>
    <property type="match status" value="1"/>
</dbReference>
<dbReference type="InterPro" id="IPR029035">
    <property type="entry name" value="DHS-like_NAD/FAD-binding_dom"/>
</dbReference>
<dbReference type="Proteomes" id="UP000294221">
    <property type="component" value="Unassembled WGS sequence"/>
</dbReference>
<sequence>MWVTENVEFPDELVDAALNDELVLFVGSGVSLDAPANLPSYPALVEQLADEQGVDPPKPKTPLDGFLGNLQDRESAHERTLQMMSSTNADCNETHKAIMRIAHATKTPRIVTTNYDVLLEKAASSLSMDIDRIYRGPALPLGSSFDGIVHLHGDIHSRPDEIILDDRDYAQAYLLESWASRFLVEMFRHYSVLFVGYGISDPIMRYLTLGGISQDHPHFALSAASDKNKEEHESWDERGITTILFPLSSDASYEELPKALNSFADQLCDDYLTKKSRIERIVCSTPATITRDDRDFLVRALHTTEGIQCFTNNVTRQDNGSMQEWVLWLLEDPATSRPFTTSQALTDEELLLCRRVTDILASEKYVDTLCALLIQIQHTVGDRFFNGCFNLLIHECENMQGWAVKPLTVLLSSNLRKELDHAYYIDIKSLLSINFPIYLLSQFIFPVASYRQEANIEYSTVFWSAEIDDRHEDEPINDESIYFSDDFIEFSEYSIKQYSQYETVNKMSVVYRPAIEPHDQNQRHDETSSFFIEVLREYARYHADDNQAIAERWWKSGVPLLQRLSVSAITMSDRTADNKLSWILDKGIIVSIKKHMWLWHELMLLLHTSISEASPDIRGALLQQVQNININEAYNDSDVAITQYDMLDFMLKALPENSWQEASALAEGLARKYDYTPAENPDFLVWNYPIQCQPIQGIVDDKAFLAMLRNDPLHLLLLLTSQEDPWMINDTFSYQIPRLIGDDAQIGLTLWDLASSDHDKNLQLRAAVLSGWAYHKQSPTNLRSIVTRFNQLPRESTASFSDITIRLIHTQMEKADDVIPEDVLDWMDSFAATQWTERHVSFIAQNRADWENDPITLSLNCWPGELAWYWVHRIQYRKAHSSSNWSGFNEVERSALSQFAQAEGDLAFITHAPLLFNMNLLHELDNDFTEKIIPWMLQTDDTVIVWRVITQYHIQPNLRLMRLFFFKSLHCLLKKRLDADPRFIRGLMHIILRALNASDLTEAEKKELQQAVVNEPSHIAKVALIDCTVAQFTHADQTTRDPTWDIWLREYIHSRSRNIGTQWSNEERVQFSRLIPMMGNHIDEATQVLANRLPDYSDTEPYLIHQMFDVDVHISAMDEDNIKALLSFYSQLIRIPSIRNEISPREISQLLAHLKDAAAYSEYSELVQSAKDYDLYDLE</sequence>
<protein>
    <submittedName>
        <fullName evidence="1">SIR2-like domain containing protein</fullName>
    </submittedName>
</protein>
<proteinExistence type="predicted"/>
<dbReference type="EMBL" id="RYUN01000007">
    <property type="protein sequence ID" value="RYQ20462.1"/>
    <property type="molecule type" value="Genomic_DNA"/>
</dbReference>
<dbReference type="RefSeq" id="WP_130013106.1">
    <property type="nucleotide sequence ID" value="NZ_RYUN01000007.1"/>
</dbReference>
<gene>
    <name evidence="1" type="ORF">PG2054B_0916</name>
</gene>
<dbReference type="AlphaFoldDB" id="A0A4Q5A898"/>
<accession>A0A4Q5A898</accession>
<evidence type="ECO:0000313" key="1">
    <source>
        <dbReference type="EMBL" id="RYQ20462.1"/>
    </source>
</evidence>
<evidence type="ECO:0000313" key="2">
    <source>
        <dbReference type="Proteomes" id="UP000294221"/>
    </source>
</evidence>
<name>A0A4Q5A898_9BIFI</name>